<keyword evidence="13" id="KW-1185">Reference proteome</keyword>
<organism evidence="12">
    <name type="scientific">Spirodela intermedia</name>
    <name type="common">Intermediate duckweed</name>
    <dbReference type="NCBI Taxonomy" id="51605"/>
    <lineage>
        <taxon>Eukaryota</taxon>
        <taxon>Viridiplantae</taxon>
        <taxon>Streptophyta</taxon>
        <taxon>Embryophyta</taxon>
        <taxon>Tracheophyta</taxon>
        <taxon>Spermatophyta</taxon>
        <taxon>Magnoliopsida</taxon>
        <taxon>Liliopsida</taxon>
        <taxon>Araceae</taxon>
        <taxon>Lemnoideae</taxon>
        <taxon>Spirodela</taxon>
    </lineage>
</organism>
<dbReference type="Pfam" id="PF02466">
    <property type="entry name" value="Tim17"/>
    <property type="match status" value="1"/>
</dbReference>
<dbReference type="Proteomes" id="UP001189122">
    <property type="component" value="Unassembled WGS sequence"/>
</dbReference>
<gene>
    <name evidence="12" type="ORF">SI7747_18020008</name>
</gene>
<comment type="similarity">
    <text evidence="2">Belongs to the Tim17/Tim22/Tim23 family.</text>
</comment>
<comment type="subcellular location">
    <subcellularLocation>
        <location evidence="1">Mitochondrion inner membrane</location>
        <topology evidence="1">Multi-pass membrane protein</topology>
    </subcellularLocation>
</comment>
<dbReference type="AlphaFoldDB" id="A0A7I8JV28"/>
<keyword evidence="3" id="KW-0813">Transport</keyword>
<keyword evidence="7" id="KW-1133">Transmembrane helix</keyword>
<dbReference type="PANTHER" id="PTHR10485">
    <property type="entry name" value="MITOCHONDRIAL IMPORT INNER MEMBRANE TRANSLOCASE SUBUNIT TIM-17"/>
    <property type="match status" value="1"/>
</dbReference>
<evidence type="ECO:0000256" key="2">
    <source>
        <dbReference type="ARBA" id="ARBA00008444"/>
    </source>
</evidence>
<keyword evidence="10" id="KW-0472">Membrane</keyword>
<dbReference type="GO" id="GO:0008320">
    <property type="term" value="F:protein transmembrane transporter activity"/>
    <property type="evidence" value="ECO:0007669"/>
    <property type="project" value="TreeGrafter"/>
</dbReference>
<feature type="compositionally biased region" description="Low complexity" evidence="11">
    <location>
        <begin position="173"/>
        <end position="183"/>
    </location>
</feature>
<feature type="region of interest" description="Disordered" evidence="11">
    <location>
        <begin position="160"/>
        <end position="221"/>
    </location>
</feature>
<evidence type="ECO:0000256" key="10">
    <source>
        <dbReference type="ARBA" id="ARBA00023136"/>
    </source>
</evidence>
<evidence type="ECO:0000256" key="3">
    <source>
        <dbReference type="ARBA" id="ARBA00022448"/>
    </source>
</evidence>
<name>A0A7I8JV28_SPIIN</name>
<dbReference type="GO" id="GO:0030150">
    <property type="term" value="P:protein import into mitochondrial matrix"/>
    <property type="evidence" value="ECO:0007669"/>
    <property type="project" value="TreeGrafter"/>
</dbReference>
<evidence type="ECO:0000256" key="8">
    <source>
        <dbReference type="ARBA" id="ARBA00023010"/>
    </source>
</evidence>
<keyword evidence="5" id="KW-0999">Mitochondrion inner membrane</keyword>
<dbReference type="GO" id="GO:0005744">
    <property type="term" value="C:TIM23 mitochondrial import inner membrane translocase complex"/>
    <property type="evidence" value="ECO:0007669"/>
    <property type="project" value="TreeGrafter"/>
</dbReference>
<evidence type="ECO:0000256" key="11">
    <source>
        <dbReference type="SAM" id="MobiDB-lite"/>
    </source>
</evidence>
<evidence type="ECO:0000256" key="1">
    <source>
        <dbReference type="ARBA" id="ARBA00004448"/>
    </source>
</evidence>
<feature type="compositionally biased region" description="Polar residues" evidence="11">
    <location>
        <begin position="1"/>
        <end position="19"/>
    </location>
</feature>
<dbReference type="PANTHER" id="PTHR10485:SF0">
    <property type="entry name" value="AT05822P-RELATED"/>
    <property type="match status" value="1"/>
</dbReference>
<evidence type="ECO:0000256" key="4">
    <source>
        <dbReference type="ARBA" id="ARBA00022692"/>
    </source>
</evidence>
<keyword evidence="9" id="KW-0496">Mitochondrion</keyword>
<dbReference type="EMBL" id="CACRZD030000018">
    <property type="protein sequence ID" value="CAA6673591.1"/>
    <property type="molecule type" value="Genomic_DNA"/>
</dbReference>
<reference evidence="12 13" key="1">
    <citation type="submission" date="2019-12" db="EMBL/GenBank/DDBJ databases">
        <authorList>
            <person name="Scholz U."/>
            <person name="Mascher M."/>
            <person name="Fiebig A."/>
        </authorList>
    </citation>
    <scope>NUCLEOTIDE SEQUENCE</scope>
</reference>
<keyword evidence="6" id="KW-0653">Protein transport</keyword>
<dbReference type="EMBL" id="LR743605">
    <property type="protein sequence ID" value="CAA2634602.1"/>
    <property type="molecule type" value="Genomic_DNA"/>
</dbReference>
<keyword evidence="8" id="KW-0811">Translocation</keyword>
<accession>A0A7I8JV28</accession>
<evidence type="ECO:0000256" key="6">
    <source>
        <dbReference type="ARBA" id="ARBA00022927"/>
    </source>
</evidence>
<protein>
    <submittedName>
        <fullName evidence="12">Uncharacterized protein</fullName>
    </submittedName>
</protein>
<proteinExistence type="inferred from homology"/>
<feature type="region of interest" description="Disordered" evidence="11">
    <location>
        <begin position="1"/>
        <end position="63"/>
    </location>
</feature>
<evidence type="ECO:0000256" key="9">
    <source>
        <dbReference type="ARBA" id="ARBA00023128"/>
    </source>
</evidence>
<evidence type="ECO:0000256" key="7">
    <source>
        <dbReference type="ARBA" id="ARBA00022989"/>
    </source>
</evidence>
<evidence type="ECO:0000313" key="12">
    <source>
        <dbReference type="EMBL" id="CAA2634602.1"/>
    </source>
</evidence>
<sequence length="221" mass="23223">MGTPETSGNLAPIASWTTSGGFRDGGDRRVGLPLHQGHVQLPQRGAPRRRRSGREDERPTSRRKLRGVGGLFSAFDCTMVYVRQKEDPWNSIVAGAAAAGFLQMRQGLGPASRSAVFGAALLALIEGAGIMLNRFLSVPQNLPPMEDPMAGMPSSLPGMPGAGAGYTPQTMPGGSSSSSSWFGGLFGGKKNEEAPAGDSSKTRVLESFDAPSTPVPTFDYK</sequence>
<evidence type="ECO:0000313" key="13">
    <source>
        <dbReference type="Proteomes" id="UP001189122"/>
    </source>
</evidence>
<evidence type="ECO:0000256" key="5">
    <source>
        <dbReference type="ARBA" id="ARBA00022792"/>
    </source>
</evidence>
<keyword evidence="4" id="KW-0812">Transmembrane</keyword>